<dbReference type="FunFam" id="1.10.20.10:FF:000023">
    <property type="entry name" value="transcription initiation protein SPT3 homolog"/>
    <property type="match status" value="1"/>
</dbReference>
<evidence type="ECO:0000256" key="2">
    <source>
        <dbReference type="ARBA" id="ARBA00023015"/>
    </source>
</evidence>
<comment type="similarity">
    <text evidence="6">Belongs to the SPT3 family.</text>
</comment>
<dbReference type="InterPro" id="IPR003195">
    <property type="entry name" value="TFIID_TAF13"/>
</dbReference>
<evidence type="ECO:0000256" key="3">
    <source>
        <dbReference type="ARBA" id="ARBA00023159"/>
    </source>
</evidence>
<dbReference type="Pfam" id="PF02269">
    <property type="entry name" value="TFIID-18kDa"/>
    <property type="match status" value="1"/>
</dbReference>
<dbReference type="GO" id="GO:0006366">
    <property type="term" value="P:transcription by RNA polymerase II"/>
    <property type="evidence" value="ECO:0007669"/>
    <property type="project" value="InterPro"/>
</dbReference>
<dbReference type="GeneID" id="41999002"/>
<evidence type="ECO:0000256" key="5">
    <source>
        <dbReference type="ARBA" id="ARBA00023242"/>
    </source>
</evidence>
<dbReference type="Gene3D" id="1.10.20.10">
    <property type="entry name" value="Histone, subunit A"/>
    <property type="match status" value="1"/>
</dbReference>
<proteinExistence type="inferred from homology"/>
<evidence type="ECO:0000256" key="6">
    <source>
        <dbReference type="ARBA" id="ARBA00061274"/>
    </source>
</evidence>
<dbReference type="Proteomes" id="UP000253153">
    <property type="component" value="Unassembled WGS sequence"/>
</dbReference>
<dbReference type="EMBL" id="QKXC01000244">
    <property type="protein sequence ID" value="RBR10184.1"/>
    <property type="molecule type" value="Genomic_DNA"/>
</dbReference>
<keyword evidence="4" id="KW-0804">Transcription</keyword>
<dbReference type="GO" id="GO:0003712">
    <property type="term" value="F:transcription coregulator activity"/>
    <property type="evidence" value="ECO:0007669"/>
    <property type="project" value="TreeGrafter"/>
</dbReference>
<dbReference type="GO" id="GO:0000124">
    <property type="term" value="C:SAGA complex"/>
    <property type="evidence" value="ECO:0007669"/>
    <property type="project" value="TreeGrafter"/>
</dbReference>
<keyword evidence="2" id="KW-0805">Transcription regulation</keyword>
<comment type="caution">
    <text evidence="7">The sequence shown here is derived from an EMBL/GenBank/DDBJ whole genome shotgun (WGS) entry which is preliminary data.</text>
</comment>
<sequence length="322" mass="36580">MPLSSPATNGFAPKYRSEIQQMMYVAGETQDVSLETLILVEQIVQDQVRHILSTASDLAACAGKKTVSLNHIIFQVRHDEPRVQRIKSLLRWRAVRLEAKKRNQDMQDGVEIDDPNEMSDELLENPMVEEVAAKRTEPAAGTLPWDVESYYSIIPPGGDTNEKLLNDPGEDSLQRLRWADEVTKAMTSEEYAVYSEYRHASFTTRKPKRFREWAGVGVVADIVRREDSLEILGFIAAEMVKRLTDIALTIQAQDLAAHRAQVSLPSMNSGHRKCRLFVTKDLKREPINVGHVRRAFRETQANPKKKRVQLNPVTGPRRLELI</sequence>
<dbReference type="RefSeq" id="XP_031012206.1">
    <property type="nucleotide sequence ID" value="XM_031163706.1"/>
</dbReference>
<comment type="subcellular location">
    <subcellularLocation>
        <location evidence="1">Nucleus</location>
    </subcellularLocation>
</comment>
<dbReference type="PANTHER" id="PTHR11380:SF16">
    <property type="entry name" value="TRANSCRIPTION INITIATION PROTEIN SPT3 HOMOLOG"/>
    <property type="match status" value="1"/>
</dbReference>
<protein>
    <submittedName>
        <fullName evidence="7">Uncharacterized protein</fullName>
    </submittedName>
</protein>
<gene>
    <name evidence="7" type="ORF">FIESC28_09570</name>
</gene>
<dbReference type="GO" id="GO:0046982">
    <property type="term" value="F:protein heterodimerization activity"/>
    <property type="evidence" value="ECO:0007669"/>
    <property type="project" value="InterPro"/>
</dbReference>
<keyword evidence="3" id="KW-0010">Activator</keyword>
<dbReference type="PANTHER" id="PTHR11380">
    <property type="entry name" value="TRANSCRIPTION INITIATION FACTOR TFIID/SUPT3-RELATED"/>
    <property type="match status" value="1"/>
</dbReference>
<evidence type="ECO:0000313" key="7">
    <source>
        <dbReference type="EMBL" id="RBR10184.1"/>
    </source>
</evidence>
<dbReference type="SUPFAM" id="SSF47113">
    <property type="entry name" value="Histone-fold"/>
    <property type="match status" value="1"/>
</dbReference>
<keyword evidence="5" id="KW-0539">Nucleus</keyword>
<keyword evidence="8" id="KW-1185">Reference proteome</keyword>
<dbReference type="GO" id="GO:0005634">
    <property type="term" value="C:nucleus"/>
    <property type="evidence" value="ECO:0007669"/>
    <property type="project" value="UniProtKB-SubCell"/>
</dbReference>
<dbReference type="AlphaFoldDB" id="A0A366QZ60"/>
<accession>A0A366QZ60</accession>
<organism evidence="7 8">
    <name type="scientific">Fusarium coffeatum</name>
    <dbReference type="NCBI Taxonomy" id="231269"/>
    <lineage>
        <taxon>Eukaryota</taxon>
        <taxon>Fungi</taxon>
        <taxon>Dikarya</taxon>
        <taxon>Ascomycota</taxon>
        <taxon>Pezizomycotina</taxon>
        <taxon>Sordariomycetes</taxon>
        <taxon>Hypocreomycetidae</taxon>
        <taxon>Hypocreales</taxon>
        <taxon>Nectriaceae</taxon>
        <taxon>Fusarium</taxon>
        <taxon>Fusarium incarnatum-equiseti species complex</taxon>
    </lineage>
</organism>
<reference evidence="7 8" key="1">
    <citation type="submission" date="2018-06" db="EMBL/GenBank/DDBJ databases">
        <title>Fusarium incarnatum-equiseti species complex species 28.</title>
        <authorList>
            <person name="Gardiner D.M."/>
        </authorList>
    </citation>
    <scope>NUCLEOTIDE SEQUENCE [LARGE SCALE GENOMIC DNA]</scope>
    <source>
        <strain evidence="7 8">FIESC_28</strain>
    </source>
</reference>
<evidence type="ECO:0000313" key="8">
    <source>
        <dbReference type="Proteomes" id="UP000253153"/>
    </source>
</evidence>
<dbReference type="InterPro" id="IPR009072">
    <property type="entry name" value="Histone-fold"/>
</dbReference>
<dbReference type="OrthoDB" id="66982at2759"/>
<evidence type="ECO:0000256" key="1">
    <source>
        <dbReference type="ARBA" id="ARBA00004123"/>
    </source>
</evidence>
<evidence type="ECO:0000256" key="4">
    <source>
        <dbReference type="ARBA" id="ARBA00023163"/>
    </source>
</evidence>
<dbReference type="CDD" id="cd22926">
    <property type="entry name" value="HFD_SPT3"/>
    <property type="match status" value="1"/>
</dbReference>
<dbReference type="GO" id="GO:0006357">
    <property type="term" value="P:regulation of transcription by RNA polymerase II"/>
    <property type="evidence" value="ECO:0007669"/>
    <property type="project" value="UniProtKB-ARBA"/>
</dbReference>
<name>A0A366QZ60_9HYPO</name>